<feature type="compositionally biased region" description="Polar residues" evidence="5">
    <location>
        <begin position="36"/>
        <end position="48"/>
    </location>
</feature>
<evidence type="ECO:0000259" key="6">
    <source>
        <dbReference type="PROSITE" id="PS50089"/>
    </source>
</evidence>
<evidence type="ECO:0000256" key="5">
    <source>
        <dbReference type="SAM" id="MobiDB-lite"/>
    </source>
</evidence>
<evidence type="ECO:0000256" key="1">
    <source>
        <dbReference type="ARBA" id="ARBA00022723"/>
    </source>
</evidence>
<dbReference type="InterPro" id="IPR013083">
    <property type="entry name" value="Znf_RING/FYVE/PHD"/>
</dbReference>
<dbReference type="InterPro" id="IPR017907">
    <property type="entry name" value="Znf_RING_CS"/>
</dbReference>
<evidence type="ECO:0000256" key="3">
    <source>
        <dbReference type="ARBA" id="ARBA00022833"/>
    </source>
</evidence>
<keyword evidence="8" id="KW-1185">Reference proteome</keyword>
<evidence type="ECO:0000313" key="8">
    <source>
        <dbReference type="Proteomes" id="UP001164746"/>
    </source>
</evidence>
<protein>
    <submittedName>
        <fullName evidence="7">RNF4-like protein</fullName>
    </submittedName>
</protein>
<evidence type="ECO:0000256" key="4">
    <source>
        <dbReference type="PROSITE-ProRule" id="PRU00175"/>
    </source>
</evidence>
<organism evidence="7 8">
    <name type="scientific">Mya arenaria</name>
    <name type="common">Soft-shell clam</name>
    <dbReference type="NCBI Taxonomy" id="6604"/>
    <lineage>
        <taxon>Eukaryota</taxon>
        <taxon>Metazoa</taxon>
        <taxon>Spiralia</taxon>
        <taxon>Lophotrochozoa</taxon>
        <taxon>Mollusca</taxon>
        <taxon>Bivalvia</taxon>
        <taxon>Autobranchia</taxon>
        <taxon>Heteroconchia</taxon>
        <taxon>Euheterodonta</taxon>
        <taxon>Imparidentia</taxon>
        <taxon>Neoheterodontei</taxon>
        <taxon>Myida</taxon>
        <taxon>Myoidea</taxon>
        <taxon>Myidae</taxon>
        <taxon>Mya</taxon>
    </lineage>
</organism>
<dbReference type="EMBL" id="CP111023">
    <property type="protein sequence ID" value="WAR22667.1"/>
    <property type="molecule type" value="Genomic_DNA"/>
</dbReference>
<evidence type="ECO:0000256" key="2">
    <source>
        <dbReference type="ARBA" id="ARBA00022771"/>
    </source>
</evidence>
<feature type="domain" description="RING-type" evidence="6">
    <location>
        <begin position="304"/>
        <end position="349"/>
    </location>
</feature>
<reference evidence="7" key="1">
    <citation type="submission" date="2022-11" db="EMBL/GenBank/DDBJ databases">
        <title>Centuries of genome instability and evolution in soft-shell clam transmissible cancer (bioRxiv).</title>
        <authorList>
            <person name="Hart S.F.M."/>
            <person name="Yonemitsu M.A."/>
            <person name="Giersch R.M."/>
            <person name="Beal B.F."/>
            <person name="Arriagada G."/>
            <person name="Davis B.W."/>
            <person name="Ostrander E.A."/>
            <person name="Goff S.P."/>
            <person name="Metzger M.J."/>
        </authorList>
    </citation>
    <scope>NUCLEOTIDE SEQUENCE</scope>
    <source>
        <strain evidence="7">MELC-2E11</strain>
        <tissue evidence="7">Siphon/mantle</tissue>
    </source>
</reference>
<feature type="compositionally biased region" description="Polar residues" evidence="5">
    <location>
        <begin position="55"/>
        <end position="72"/>
    </location>
</feature>
<feature type="non-terminal residue" evidence="7">
    <location>
        <position position="362"/>
    </location>
</feature>
<dbReference type="InterPro" id="IPR018957">
    <property type="entry name" value="Znf_C3HC4_RING-type"/>
</dbReference>
<evidence type="ECO:0000313" key="7">
    <source>
        <dbReference type="EMBL" id="WAR22667.1"/>
    </source>
</evidence>
<dbReference type="PANTHER" id="PTHR23041:SF78">
    <property type="entry name" value="E3 UBIQUITIN-PROTEIN LIGASE RNF4"/>
    <property type="match status" value="1"/>
</dbReference>
<dbReference type="SUPFAM" id="SSF57850">
    <property type="entry name" value="RING/U-box"/>
    <property type="match status" value="1"/>
</dbReference>
<dbReference type="Gene3D" id="3.30.40.10">
    <property type="entry name" value="Zinc/RING finger domain, C3HC4 (zinc finger)"/>
    <property type="match status" value="1"/>
</dbReference>
<gene>
    <name evidence="7" type="ORF">MAR_016641</name>
</gene>
<dbReference type="PROSITE" id="PS50089">
    <property type="entry name" value="ZF_RING_2"/>
    <property type="match status" value="1"/>
</dbReference>
<feature type="region of interest" description="Disordered" evidence="5">
    <location>
        <begin position="164"/>
        <end position="215"/>
    </location>
</feature>
<dbReference type="PANTHER" id="PTHR23041">
    <property type="entry name" value="RING FINGER DOMAIN-CONTAINING"/>
    <property type="match status" value="1"/>
</dbReference>
<dbReference type="Proteomes" id="UP001164746">
    <property type="component" value="Chromosome 12"/>
</dbReference>
<dbReference type="Pfam" id="PF00097">
    <property type="entry name" value="zf-C3HC4"/>
    <property type="match status" value="1"/>
</dbReference>
<dbReference type="InterPro" id="IPR047134">
    <property type="entry name" value="RNF4"/>
</dbReference>
<feature type="compositionally biased region" description="Basic residues" evidence="5">
    <location>
        <begin position="179"/>
        <end position="198"/>
    </location>
</feature>
<dbReference type="SMART" id="SM00184">
    <property type="entry name" value="RING"/>
    <property type="match status" value="1"/>
</dbReference>
<sequence length="362" mass="39331">TRWGNSKNTRGSYCFIKVGASVSDVETLGQPLNNAQGQCSLRPQSKRQSPCVMRNQDNISSPAETITQNTSDVGLDQEQGLRGSRINSSDVGQASARLGRGVQGPHTASSQVNEKQEIPEVPVEASTENSNDSVDLPDLLSKSQTGADESVISAVRDVELEAGGERVVASQSSEAVPTQKKKRKNKRNKQRANRRLKGKKEAATSPRTKRPRRASATITAPTDNMDEPIFVEDQPSIIDLVGSSEAPLPSHRRGQGTIPAIDLSDEDDDELPNVIPYNPPPTTPSPTQTGARTVMSPEAVKISCPICLDDDKAIKQGKKQFMSTACGHIFCRPCLEEAVNNFHQCPLCRKKTSRKNIFVLHI</sequence>
<keyword evidence="2 4" id="KW-0863">Zinc-finger</keyword>
<proteinExistence type="predicted"/>
<keyword evidence="1" id="KW-0479">Metal-binding</keyword>
<dbReference type="PROSITE" id="PS00518">
    <property type="entry name" value="ZF_RING_1"/>
    <property type="match status" value="1"/>
</dbReference>
<name>A0ABY7FM78_MYAAR</name>
<keyword evidence="3" id="KW-0862">Zinc</keyword>
<feature type="region of interest" description="Disordered" evidence="5">
    <location>
        <begin position="36"/>
        <end position="148"/>
    </location>
</feature>
<accession>A0ABY7FM78</accession>
<dbReference type="InterPro" id="IPR001841">
    <property type="entry name" value="Znf_RING"/>
</dbReference>